<name>A0A834IBY3_RHYFE</name>
<comment type="caution">
    <text evidence="1">The sequence shown here is derived from an EMBL/GenBank/DDBJ whole genome shotgun (WGS) entry which is preliminary data.</text>
</comment>
<evidence type="ECO:0000313" key="1">
    <source>
        <dbReference type="EMBL" id="KAF7278150.1"/>
    </source>
</evidence>
<gene>
    <name evidence="1" type="ORF">GWI33_008766</name>
</gene>
<dbReference type="Proteomes" id="UP000625711">
    <property type="component" value="Unassembled WGS sequence"/>
</dbReference>
<dbReference type="EMBL" id="JAACXV010000406">
    <property type="protein sequence ID" value="KAF7278150.1"/>
    <property type="molecule type" value="Genomic_DNA"/>
</dbReference>
<keyword evidence="2" id="KW-1185">Reference proteome</keyword>
<proteinExistence type="predicted"/>
<protein>
    <submittedName>
        <fullName evidence="1">Uncharacterized protein</fullName>
    </submittedName>
</protein>
<organism evidence="1 2">
    <name type="scientific">Rhynchophorus ferrugineus</name>
    <name type="common">Red palm weevil</name>
    <name type="synonym">Curculio ferrugineus</name>
    <dbReference type="NCBI Taxonomy" id="354439"/>
    <lineage>
        <taxon>Eukaryota</taxon>
        <taxon>Metazoa</taxon>
        <taxon>Ecdysozoa</taxon>
        <taxon>Arthropoda</taxon>
        <taxon>Hexapoda</taxon>
        <taxon>Insecta</taxon>
        <taxon>Pterygota</taxon>
        <taxon>Neoptera</taxon>
        <taxon>Endopterygota</taxon>
        <taxon>Coleoptera</taxon>
        <taxon>Polyphaga</taxon>
        <taxon>Cucujiformia</taxon>
        <taxon>Curculionidae</taxon>
        <taxon>Dryophthorinae</taxon>
        <taxon>Rhynchophorus</taxon>
    </lineage>
</organism>
<accession>A0A834IBY3</accession>
<dbReference type="AlphaFoldDB" id="A0A834IBY3"/>
<reference evidence="1" key="1">
    <citation type="submission" date="2020-08" db="EMBL/GenBank/DDBJ databases">
        <title>Genome sequencing and assembly of the red palm weevil Rhynchophorus ferrugineus.</title>
        <authorList>
            <person name="Dias G.B."/>
            <person name="Bergman C.M."/>
            <person name="Manee M."/>
        </authorList>
    </citation>
    <scope>NUCLEOTIDE SEQUENCE</scope>
    <source>
        <strain evidence="1">AA-2017</strain>
        <tissue evidence="1">Whole larva</tissue>
    </source>
</reference>
<evidence type="ECO:0000313" key="2">
    <source>
        <dbReference type="Proteomes" id="UP000625711"/>
    </source>
</evidence>
<sequence length="122" mass="14011">MDKNSKFFGRALRYSFFFLCSGSTSKHIPVVFFGKVRTFCARGVSVKAIELGTADGNHINQIKNIFVTSNIEERHGDISNQARGIGNEYKATFIRTEDHQLDAFKVNYIQLQRPRIEIKYVF</sequence>